<dbReference type="RefSeq" id="WP_190177247.1">
    <property type="nucleotide sequence ID" value="NZ_BMVF01000004.1"/>
</dbReference>
<evidence type="ECO:0008006" key="4">
    <source>
        <dbReference type="Google" id="ProtNLM"/>
    </source>
</evidence>
<dbReference type="AlphaFoldDB" id="A0A919CUS4"/>
<comment type="caution">
    <text evidence="2">The sequence shown here is derived from an EMBL/GenBank/DDBJ whole genome shotgun (WGS) entry which is preliminary data.</text>
</comment>
<protein>
    <recommendedName>
        <fullName evidence="4">Phospholipid/glycerol acyltransferase domain-containing protein</fullName>
    </recommendedName>
</protein>
<keyword evidence="1" id="KW-1133">Transmembrane helix</keyword>
<feature type="transmembrane region" description="Helical" evidence="1">
    <location>
        <begin position="67"/>
        <end position="90"/>
    </location>
</feature>
<name>A0A919CUS4_9ACTN</name>
<feature type="transmembrane region" description="Helical" evidence="1">
    <location>
        <begin position="36"/>
        <end position="55"/>
    </location>
</feature>
<proteinExistence type="predicted"/>
<dbReference type="EMBL" id="BMVF01000004">
    <property type="protein sequence ID" value="GHD87279.1"/>
    <property type="molecule type" value="Genomic_DNA"/>
</dbReference>
<gene>
    <name evidence="2" type="ORF">GCM10010508_18770</name>
</gene>
<reference evidence="2" key="1">
    <citation type="journal article" date="2014" name="Int. J. Syst. Evol. Microbiol.">
        <title>Complete genome sequence of Corynebacterium casei LMG S-19264T (=DSM 44701T), isolated from a smear-ripened cheese.</title>
        <authorList>
            <consortium name="US DOE Joint Genome Institute (JGI-PGF)"/>
            <person name="Walter F."/>
            <person name="Albersmeier A."/>
            <person name="Kalinowski J."/>
            <person name="Ruckert C."/>
        </authorList>
    </citation>
    <scope>NUCLEOTIDE SEQUENCE</scope>
    <source>
        <strain evidence="2">JCM 4654</strain>
    </source>
</reference>
<evidence type="ECO:0000256" key="1">
    <source>
        <dbReference type="SAM" id="Phobius"/>
    </source>
</evidence>
<keyword evidence="3" id="KW-1185">Reference proteome</keyword>
<dbReference type="Proteomes" id="UP000608955">
    <property type="component" value="Unassembled WGS sequence"/>
</dbReference>
<keyword evidence="1" id="KW-0472">Membrane</keyword>
<organism evidence="2 3">
    <name type="scientific">Streptomyces naganishii JCM 4654</name>
    <dbReference type="NCBI Taxonomy" id="1306179"/>
    <lineage>
        <taxon>Bacteria</taxon>
        <taxon>Bacillati</taxon>
        <taxon>Actinomycetota</taxon>
        <taxon>Actinomycetes</taxon>
        <taxon>Kitasatosporales</taxon>
        <taxon>Streptomycetaceae</taxon>
        <taxon>Streptomyces</taxon>
    </lineage>
</organism>
<keyword evidence="1" id="KW-0812">Transmembrane</keyword>
<accession>A0A919CUS4</accession>
<sequence length="347" mass="36972">MSAGARTGDGGPAVTAALALLTGVRRVATTTTALCLVPVTAALLIVACVLAAPFAALRRGRQRPVRILGFALVYLAVDLYGLAAAGALWLRYAPGTRDAAARRTAATYALLARLLGALRRAAESVFGLRVRVTPAVPRAGTGTPPLVVLARHAGPGDSFLLLHLLLTEAGLLPCTVLKRTLRLDPCLDVVVGRLPHCFLPPRRGTSPARAVGRLAAGLTGADALVLFPEGGNYTERRRRRALASLWRHGRRRTAVRAARLRNVLPPRPSGTLAALAAAPDADVVFVAHTGLDGIRSVRSAWAGIPLGEPVRAHWWRVPAAEVPDGDEAREQWLLAQWQRVDHWITVH</sequence>
<evidence type="ECO:0000313" key="2">
    <source>
        <dbReference type="EMBL" id="GHD87279.1"/>
    </source>
</evidence>
<evidence type="ECO:0000313" key="3">
    <source>
        <dbReference type="Proteomes" id="UP000608955"/>
    </source>
</evidence>
<reference evidence="2" key="2">
    <citation type="submission" date="2020-09" db="EMBL/GenBank/DDBJ databases">
        <authorList>
            <person name="Sun Q."/>
            <person name="Ohkuma M."/>
        </authorList>
    </citation>
    <scope>NUCLEOTIDE SEQUENCE</scope>
    <source>
        <strain evidence="2">JCM 4654</strain>
    </source>
</reference>